<proteinExistence type="predicted"/>
<comment type="caution">
    <text evidence="1">The sequence shown here is derived from an EMBL/GenBank/DDBJ whole genome shotgun (WGS) entry which is preliminary data.</text>
</comment>
<dbReference type="RefSeq" id="WP_379719444.1">
    <property type="nucleotide sequence ID" value="NZ_JBHSMS010000026.1"/>
</dbReference>
<dbReference type="Proteomes" id="UP001596031">
    <property type="component" value="Unassembled WGS sequence"/>
</dbReference>
<keyword evidence="2" id="KW-1185">Reference proteome</keyword>
<reference evidence="2" key="1">
    <citation type="journal article" date="2019" name="Int. J. Syst. Evol. Microbiol.">
        <title>The Global Catalogue of Microorganisms (GCM) 10K type strain sequencing project: providing services to taxonomists for standard genome sequencing and annotation.</title>
        <authorList>
            <consortium name="The Broad Institute Genomics Platform"/>
            <consortium name="The Broad Institute Genome Sequencing Center for Infectious Disease"/>
            <person name="Wu L."/>
            <person name="Ma J."/>
        </authorList>
    </citation>
    <scope>NUCLEOTIDE SEQUENCE [LARGE SCALE GENOMIC DNA]</scope>
    <source>
        <strain evidence="2">CCUG 38813</strain>
    </source>
</reference>
<evidence type="ECO:0000313" key="1">
    <source>
        <dbReference type="EMBL" id="MFC5511157.1"/>
    </source>
</evidence>
<evidence type="ECO:0000313" key="2">
    <source>
        <dbReference type="Proteomes" id="UP001596031"/>
    </source>
</evidence>
<gene>
    <name evidence="1" type="ORF">ACFPOU_08455</name>
</gene>
<organism evidence="1 2">
    <name type="scientific">Massilia jejuensis</name>
    <dbReference type="NCBI Taxonomy" id="648894"/>
    <lineage>
        <taxon>Bacteria</taxon>
        <taxon>Pseudomonadati</taxon>
        <taxon>Pseudomonadota</taxon>
        <taxon>Betaproteobacteria</taxon>
        <taxon>Burkholderiales</taxon>
        <taxon>Oxalobacteraceae</taxon>
        <taxon>Telluria group</taxon>
        <taxon>Massilia</taxon>
    </lineage>
</organism>
<accession>A0ABW0PI16</accession>
<protein>
    <recommendedName>
        <fullName evidence="3">Major capsid protein E</fullName>
    </recommendedName>
</protein>
<sequence>MGDNQKRGDAQLDDFGRDFKSLEDLICQLPGGAAKTPMQVLEAGKASGVIKTAQFIQSALLLKRQSFTDMPLSESTRLSEQELKELDYALARGVITPTEFVSRYNPPVERKPVARSVGIAAIDEFQLYSDHLRIGEEHVELSDVSSVKCSASTNSLNLVRMSKSTYCTVSFVNRPTIHLNENKTYFQDKRHSAIHRFGSALAEATFSNRVLNLFKRLKKEGRVRLSVDYKPGILGTQPGVFLTADGHLETKEMRVNLKSARESGEILLGVNYGALNGISKEYRADEIAVSPNKMTWFKPLGGIVFTPTTVDPDVAHYAVNWFAQPNNRLTAQ</sequence>
<name>A0ABW0PI16_9BURK</name>
<evidence type="ECO:0008006" key="3">
    <source>
        <dbReference type="Google" id="ProtNLM"/>
    </source>
</evidence>
<dbReference type="EMBL" id="JBHSMS010000026">
    <property type="protein sequence ID" value="MFC5511157.1"/>
    <property type="molecule type" value="Genomic_DNA"/>
</dbReference>